<keyword evidence="3" id="KW-0547">Nucleotide-binding</keyword>
<dbReference type="PANTHER" id="PTHR42711:SF5">
    <property type="entry name" value="ABC TRANSPORTER ATP-BINDING PROTEIN NATA"/>
    <property type="match status" value="1"/>
</dbReference>
<gene>
    <name evidence="6" type="ORF">OBO34_07870</name>
</gene>
<keyword evidence="2" id="KW-0813">Transport</keyword>
<dbReference type="PROSITE" id="PS50893">
    <property type="entry name" value="ABC_TRANSPORTER_2"/>
    <property type="match status" value="1"/>
</dbReference>
<dbReference type="Pfam" id="PF00005">
    <property type="entry name" value="ABC_tran"/>
    <property type="match status" value="1"/>
</dbReference>
<dbReference type="PANTHER" id="PTHR42711">
    <property type="entry name" value="ABC TRANSPORTER ATP-BINDING PROTEIN"/>
    <property type="match status" value="1"/>
</dbReference>
<dbReference type="RefSeq" id="WP_148395890.1">
    <property type="nucleotide sequence ID" value="NZ_JAJAGH010000008.1"/>
</dbReference>
<evidence type="ECO:0000256" key="4">
    <source>
        <dbReference type="ARBA" id="ARBA00022840"/>
    </source>
</evidence>
<dbReference type="GO" id="GO:0005524">
    <property type="term" value="F:ATP binding"/>
    <property type="evidence" value="ECO:0007669"/>
    <property type="project" value="UniProtKB-KW"/>
</dbReference>
<evidence type="ECO:0000256" key="2">
    <source>
        <dbReference type="ARBA" id="ARBA00022448"/>
    </source>
</evidence>
<dbReference type="SMART" id="SM00382">
    <property type="entry name" value="AAA"/>
    <property type="match status" value="1"/>
</dbReference>
<proteinExistence type="inferred from homology"/>
<evidence type="ECO:0000256" key="1">
    <source>
        <dbReference type="ARBA" id="ARBA00005417"/>
    </source>
</evidence>
<dbReference type="EMBL" id="JAOSHN010000003">
    <property type="protein sequence ID" value="MCU7378272.1"/>
    <property type="molecule type" value="Genomic_DNA"/>
</dbReference>
<comment type="caution">
    <text evidence="6">The sequence shown here is derived from an EMBL/GenBank/DDBJ whole genome shotgun (WGS) entry which is preliminary data.</text>
</comment>
<evidence type="ECO:0000313" key="7">
    <source>
        <dbReference type="Proteomes" id="UP001065549"/>
    </source>
</evidence>
<name>A0A9J6QLB1_9FIRM</name>
<reference evidence="6" key="1">
    <citation type="submission" date="2022-09" db="EMBL/GenBank/DDBJ databases">
        <title>Culturomic study of gut microbiota in children with autism spectrum disorder.</title>
        <authorList>
            <person name="Efimov B.A."/>
            <person name="Chaplin A.V."/>
            <person name="Sokolova S.R."/>
            <person name="Pikina A.P."/>
            <person name="Korzhanova M."/>
            <person name="Belova V."/>
            <person name="Korostin D."/>
        </authorList>
    </citation>
    <scope>NUCLEOTIDE SEQUENCE</scope>
    <source>
        <strain evidence="6">ASD5510</strain>
    </source>
</reference>
<evidence type="ECO:0000259" key="5">
    <source>
        <dbReference type="PROSITE" id="PS50893"/>
    </source>
</evidence>
<dbReference type="InterPro" id="IPR003593">
    <property type="entry name" value="AAA+_ATPase"/>
</dbReference>
<feature type="domain" description="ABC transporter" evidence="5">
    <location>
        <begin position="5"/>
        <end position="235"/>
    </location>
</feature>
<keyword evidence="7" id="KW-1185">Reference proteome</keyword>
<evidence type="ECO:0000313" key="6">
    <source>
        <dbReference type="EMBL" id="MCU7378272.1"/>
    </source>
</evidence>
<keyword evidence="4 6" id="KW-0067">ATP-binding</keyword>
<dbReference type="Proteomes" id="UP001065549">
    <property type="component" value="Unassembled WGS sequence"/>
</dbReference>
<sequence>MKHIIEVENLRKAYGAVEAVKGISFYAETGRLFAFLGPNGAGKSTTIDMICTFLKPDSGSVLVNGHTLGKEDDAIRRSIGVVFQDSLLDRRLSVRENMVCRGALYGLKGRTLDQAVDRAMTSVGVNEYAKRPYGKLSGGQRRRCDIARALINTPRILFLDEPTTGLDPQTRKVVWETIRTLQRDSGMTVFLTTHYMEEASGADYVIVIDDGEIAAKGTPSQLCDAYASDRLKLVCGDPEAVSGILSGLNLEHTKRPGQLEVKLKKTVDALPILEKCRSYIESFEVTAGSMDDAFIGITGKELRE</sequence>
<evidence type="ECO:0000256" key="3">
    <source>
        <dbReference type="ARBA" id="ARBA00022741"/>
    </source>
</evidence>
<dbReference type="InterPro" id="IPR003439">
    <property type="entry name" value="ABC_transporter-like_ATP-bd"/>
</dbReference>
<protein>
    <submittedName>
        <fullName evidence="6">ATP-binding cassette domain-containing protein</fullName>
    </submittedName>
</protein>
<dbReference type="Gene3D" id="3.40.50.300">
    <property type="entry name" value="P-loop containing nucleotide triphosphate hydrolases"/>
    <property type="match status" value="1"/>
</dbReference>
<organism evidence="6 7">
    <name type="scientific">Hominibacterium faecale</name>
    <dbReference type="NCBI Taxonomy" id="2839743"/>
    <lineage>
        <taxon>Bacteria</taxon>
        <taxon>Bacillati</taxon>
        <taxon>Bacillota</taxon>
        <taxon>Clostridia</taxon>
        <taxon>Peptostreptococcales</taxon>
        <taxon>Anaerovoracaceae</taxon>
        <taxon>Hominibacterium</taxon>
    </lineage>
</organism>
<dbReference type="InterPro" id="IPR027417">
    <property type="entry name" value="P-loop_NTPase"/>
</dbReference>
<dbReference type="SUPFAM" id="SSF52540">
    <property type="entry name" value="P-loop containing nucleoside triphosphate hydrolases"/>
    <property type="match status" value="1"/>
</dbReference>
<dbReference type="AlphaFoldDB" id="A0A9J6QLB1"/>
<dbReference type="GO" id="GO:0016887">
    <property type="term" value="F:ATP hydrolysis activity"/>
    <property type="evidence" value="ECO:0007669"/>
    <property type="project" value="InterPro"/>
</dbReference>
<comment type="similarity">
    <text evidence="1">Belongs to the ABC transporter superfamily.</text>
</comment>
<dbReference type="InterPro" id="IPR050763">
    <property type="entry name" value="ABC_transporter_ATP-binding"/>
</dbReference>
<accession>A0A9J6QLB1</accession>